<organism evidence="1">
    <name type="scientific">hydrothermal vent metagenome</name>
    <dbReference type="NCBI Taxonomy" id="652676"/>
    <lineage>
        <taxon>unclassified sequences</taxon>
        <taxon>metagenomes</taxon>
        <taxon>ecological metagenomes</taxon>
    </lineage>
</organism>
<evidence type="ECO:0000313" key="1">
    <source>
        <dbReference type="EMBL" id="VAW34064.1"/>
    </source>
</evidence>
<sequence>MGLIKKIFDIFYHSKPILSVRRAAAKRIDRRLAPLQAQQVSLFNQLSTDLDKFHKQLDERIVRAIEIGQFSDWRLKVIGERQESVAHINCVNSLSQDFERVMDLIFADEANYQPANNSLILIDLVRAYIYEGGIWQLRQEINDFLTNITYERPGPQPPRPRADRPLKILVISGLFPSIEHGGGLRLFDILRGLAVDHDIDLYTVYEADTDNHSLNMLKEHLRDIRLIKSEQIVDLAASREDIGKWLRDIGKDERYYDVI</sequence>
<reference evidence="1" key="1">
    <citation type="submission" date="2018-06" db="EMBL/GenBank/DDBJ databases">
        <authorList>
            <person name="Zhirakovskaya E."/>
        </authorList>
    </citation>
    <scope>NUCLEOTIDE SEQUENCE</scope>
</reference>
<name>A0A3B0VRG8_9ZZZZ</name>
<gene>
    <name evidence="1" type="ORF">MNBD_DELTA03-1870</name>
</gene>
<dbReference type="EMBL" id="UOEX01000084">
    <property type="protein sequence ID" value="VAW34064.1"/>
    <property type="molecule type" value="Genomic_DNA"/>
</dbReference>
<dbReference type="AlphaFoldDB" id="A0A3B0VRG8"/>
<protein>
    <submittedName>
        <fullName evidence="1">Uncharacterized protein</fullName>
    </submittedName>
</protein>
<accession>A0A3B0VRG8</accession>
<feature type="non-terminal residue" evidence="1">
    <location>
        <position position="259"/>
    </location>
</feature>
<proteinExistence type="predicted"/>